<protein>
    <submittedName>
        <fullName evidence="1">Uncharacterized protein</fullName>
    </submittedName>
</protein>
<gene>
    <name evidence="1" type="ORF">UFOVP661_29</name>
</gene>
<sequence length="93" mass="10461">MTDDLVKRLRIIGAWKTPGGPLPSEEMIKPHLTCEEAADRIEKLEKGFRDILKSNDDALIISIIARACLHGFIDAQGRYCYVPFSALEEKTDD</sequence>
<reference evidence="1" key="1">
    <citation type="submission" date="2020-04" db="EMBL/GenBank/DDBJ databases">
        <authorList>
            <person name="Chiriac C."/>
            <person name="Salcher M."/>
            <person name="Ghai R."/>
            <person name="Kavagutti S V."/>
        </authorList>
    </citation>
    <scope>NUCLEOTIDE SEQUENCE</scope>
</reference>
<organism evidence="1">
    <name type="scientific">uncultured Caudovirales phage</name>
    <dbReference type="NCBI Taxonomy" id="2100421"/>
    <lineage>
        <taxon>Viruses</taxon>
        <taxon>Duplodnaviria</taxon>
        <taxon>Heunggongvirae</taxon>
        <taxon>Uroviricota</taxon>
        <taxon>Caudoviricetes</taxon>
        <taxon>Peduoviridae</taxon>
        <taxon>Maltschvirus</taxon>
        <taxon>Maltschvirus maltsch</taxon>
    </lineage>
</organism>
<accession>A0A6J5NDV9</accession>
<proteinExistence type="predicted"/>
<dbReference type="EMBL" id="LR796642">
    <property type="protein sequence ID" value="CAB4156006.1"/>
    <property type="molecule type" value="Genomic_DNA"/>
</dbReference>
<evidence type="ECO:0000313" key="1">
    <source>
        <dbReference type="EMBL" id="CAB4156006.1"/>
    </source>
</evidence>
<name>A0A6J5NDV9_9CAUD</name>